<dbReference type="Pfam" id="PF13517">
    <property type="entry name" value="FG-GAP_3"/>
    <property type="match status" value="1"/>
</dbReference>
<dbReference type="CDD" id="cd05379">
    <property type="entry name" value="CAP_bacterial"/>
    <property type="match status" value="1"/>
</dbReference>
<protein>
    <recommendedName>
        <fullName evidence="2">SCP domain-containing protein</fullName>
    </recommendedName>
</protein>
<dbReference type="PANTHER" id="PTHR46580:SF2">
    <property type="entry name" value="MAM DOMAIN-CONTAINING PROTEIN"/>
    <property type="match status" value="1"/>
</dbReference>
<dbReference type="Gene3D" id="2.40.128.340">
    <property type="match status" value="1"/>
</dbReference>
<dbReference type="Gene3D" id="2.130.10.130">
    <property type="entry name" value="Integrin alpha, N-terminal"/>
    <property type="match status" value="1"/>
</dbReference>
<accession>A0A512H9K1</accession>
<dbReference type="OrthoDB" id="7302610at2"/>
<dbReference type="Pfam" id="PF00188">
    <property type="entry name" value="CAP"/>
    <property type="match status" value="1"/>
</dbReference>
<evidence type="ECO:0000259" key="2">
    <source>
        <dbReference type="Pfam" id="PF00188"/>
    </source>
</evidence>
<keyword evidence="4" id="KW-1185">Reference proteome</keyword>
<dbReference type="InterPro" id="IPR028994">
    <property type="entry name" value="Integrin_alpha_N"/>
</dbReference>
<dbReference type="AlphaFoldDB" id="A0A512H9K1"/>
<organism evidence="3 4">
    <name type="scientific">Pararhodospirillum oryzae</name>
    <dbReference type="NCBI Taxonomy" id="478448"/>
    <lineage>
        <taxon>Bacteria</taxon>
        <taxon>Pseudomonadati</taxon>
        <taxon>Pseudomonadota</taxon>
        <taxon>Alphaproteobacteria</taxon>
        <taxon>Rhodospirillales</taxon>
        <taxon>Rhodospirillaceae</taxon>
        <taxon>Pararhodospirillum</taxon>
    </lineage>
</organism>
<dbReference type="InterPro" id="IPR035940">
    <property type="entry name" value="CAP_sf"/>
</dbReference>
<dbReference type="EMBL" id="BJZO01000059">
    <property type="protein sequence ID" value="GEO82060.1"/>
    <property type="molecule type" value="Genomic_DNA"/>
</dbReference>
<sequence length="593" mass="62375">MTTLSVNEQYLLEQINRARLMPEAEAARYGIGLSDGLSTPLVSTPRQALAPNETLTVAARLHSTDMLAAGYFSHTGLDGSTPADRMGAAGYAFTGTWTAGENISVRGNSNAGALTQVETLESHHSGLFRSPGHRENILNGDFREIGVGVAIGSYTFSSGNTLPSSMLTEAFAVSGSSVFVTGVVFNDLNGDAFYQPGEQVAGATVTFRDQQVTTGVSGGYSIAVSPGQGGTLTMTLPSGAVVRTYIDVADANRKVDVNALTGGLMVRDDGDYYGIDSQMTSWNNPTLHPRDFNGDQKADMLWFNQTTRQVAVWTMDGFSRTGAGAVQASLSSAWELADSGDYDGDGRTDLLFRGTSDQRLAVWTMNGLARESSAILNATLSATTTVVGSGDCDGDGRADLFVQDSASGTLSVIRMGEGLAAQTPVILQNGVLSQWTVAGVGDLNGDARTDLVWRNSQTGEIGVWLMNGTTRQSAGTIQQSVNLDWTLVGIGDVDGSGTSDLVWRHSDGRLAAWLMDGLTRTQAGVMNNGQAVSQAWSVADITDFDGNGTDDLLFRNTTGTGSVAVWTLAGLQRTGAAVVQDNVSTAWTLATSL</sequence>
<dbReference type="InterPro" id="IPR014044">
    <property type="entry name" value="CAP_dom"/>
</dbReference>
<evidence type="ECO:0000313" key="4">
    <source>
        <dbReference type="Proteomes" id="UP000321567"/>
    </source>
</evidence>
<dbReference type="Proteomes" id="UP000321567">
    <property type="component" value="Unassembled WGS sequence"/>
</dbReference>
<dbReference type="SUPFAM" id="SSF55797">
    <property type="entry name" value="PR-1-like"/>
    <property type="match status" value="1"/>
</dbReference>
<evidence type="ECO:0000313" key="3">
    <source>
        <dbReference type="EMBL" id="GEO82060.1"/>
    </source>
</evidence>
<dbReference type="PANTHER" id="PTHR46580">
    <property type="entry name" value="SENSOR KINASE-RELATED"/>
    <property type="match status" value="1"/>
</dbReference>
<proteinExistence type="predicted"/>
<name>A0A512H9K1_9PROT</name>
<feature type="domain" description="SCP" evidence="2">
    <location>
        <begin position="19"/>
        <end position="153"/>
    </location>
</feature>
<dbReference type="Gene3D" id="3.40.33.10">
    <property type="entry name" value="CAP"/>
    <property type="match status" value="1"/>
</dbReference>
<evidence type="ECO:0000256" key="1">
    <source>
        <dbReference type="ARBA" id="ARBA00022729"/>
    </source>
</evidence>
<dbReference type="RefSeq" id="WP_147164073.1">
    <property type="nucleotide sequence ID" value="NZ_BJZO01000059.1"/>
</dbReference>
<comment type="caution">
    <text evidence="3">The sequence shown here is derived from an EMBL/GenBank/DDBJ whole genome shotgun (WGS) entry which is preliminary data.</text>
</comment>
<keyword evidence="1" id="KW-0732">Signal</keyword>
<reference evidence="3 4" key="1">
    <citation type="submission" date="2019-07" db="EMBL/GenBank/DDBJ databases">
        <title>Whole genome shotgun sequence of Rhodospirillum oryzae NBRC 107573.</title>
        <authorList>
            <person name="Hosoyama A."/>
            <person name="Uohara A."/>
            <person name="Ohji S."/>
            <person name="Ichikawa N."/>
        </authorList>
    </citation>
    <scope>NUCLEOTIDE SEQUENCE [LARGE SCALE GENOMIC DNA]</scope>
    <source>
        <strain evidence="3 4">NBRC 107573</strain>
    </source>
</reference>
<dbReference type="SUPFAM" id="SSF69318">
    <property type="entry name" value="Integrin alpha N-terminal domain"/>
    <property type="match status" value="1"/>
</dbReference>
<dbReference type="InterPro" id="IPR013517">
    <property type="entry name" value="FG-GAP"/>
</dbReference>
<gene>
    <name evidence="3" type="ORF">ROR02_21910</name>
</gene>